<keyword evidence="4" id="KW-0489">Methyltransferase</keyword>
<evidence type="ECO:0000313" key="3">
    <source>
        <dbReference type="EMBL" id="MDW6002569.1"/>
    </source>
</evidence>
<dbReference type="EC" id="2.1.1.107" evidence="3 4"/>
<evidence type="ECO:0000313" key="6">
    <source>
        <dbReference type="Proteomes" id="UP001283366"/>
    </source>
</evidence>
<dbReference type="GO" id="GO:0032259">
    <property type="term" value="P:methylation"/>
    <property type="evidence" value="ECO:0007669"/>
    <property type="project" value="UniProtKB-KW"/>
</dbReference>
<dbReference type="GO" id="GO:0004851">
    <property type="term" value="F:uroporphyrin-III C-methyltransferase activity"/>
    <property type="evidence" value="ECO:0007669"/>
    <property type="project" value="UniProtKB-EC"/>
</dbReference>
<protein>
    <submittedName>
        <fullName evidence="3 4">Uroporphyrinogen-III C-methyltransferase</fullName>
        <ecNumber evidence="3 4">2.1.1.107</ecNumber>
    </submittedName>
</protein>
<feature type="region of interest" description="Disordered" evidence="2">
    <location>
        <begin position="1"/>
        <end position="46"/>
    </location>
</feature>
<evidence type="ECO:0000313" key="5">
    <source>
        <dbReference type="Proteomes" id="UP000196125"/>
    </source>
</evidence>
<evidence type="ECO:0000256" key="2">
    <source>
        <dbReference type="SAM" id="MobiDB-lite"/>
    </source>
</evidence>
<dbReference type="OrthoDB" id="5739852at2"/>
<dbReference type="AlphaFoldDB" id="A0A1Y6IW95"/>
<accession>A0A1Y6IW95</accession>
<dbReference type="Proteomes" id="UP001283366">
    <property type="component" value="Unassembled WGS sequence"/>
</dbReference>
<dbReference type="PANTHER" id="PTHR38043:SF1">
    <property type="entry name" value="PROTEIN HEMX"/>
    <property type="match status" value="1"/>
</dbReference>
<reference evidence="4 5" key="1">
    <citation type="submission" date="2017-05" db="EMBL/GenBank/DDBJ databases">
        <authorList>
            <person name="Song R."/>
            <person name="Chenine A.L."/>
            <person name="Ruprecht R.M."/>
        </authorList>
    </citation>
    <scope>NUCLEOTIDE SEQUENCE [LARGE SCALE GENOMIC DNA]</scope>
    <source>
        <strain evidence="4 5">CECT 7927</strain>
    </source>
</reference>
<dbReference type="Pfam" id="PF04375">
    <property type="entry name" value="HemX"/>
    <property type="match status" value="1"/>
</dbReference>
<evidence type="ECO:0000256" key="1">
    <source>
        <dbReference type="SAM" id="Coils"/>
    </source>
</evidence>
<feature type="coiled-coil region" evidence="1">
    <location>
        <begin position="75"/>
        <end position="142"/>
    </location>
</feature>
<proteinExistence type="predicted"/>
<feature type="compositionally biased region" description="Low complexity" evidence="2">
    <location>
        <begin position="18"/>
        <end position="39"/>
    </location>
</feature>
<dbReference type="EMBL" id="FXXI01000007">
    <property type="protein sequence ID" value="SMS01898.1"/>
    <property type="molecule type" value="Genomic_DNA"/>
</dbReference>
<dbReference type="Proteomes" id="UP000196125">
    <property type="component" value="Unassembled WGS sequence"/>
</dbReference>
<keyword evidence="1" id="KW-0175">Coiled coil</keyword>
<feature type="compositionally biased region" description="Polar residues" evidence="2">
    <location>
        <begin position="1"/>
        <end position="10"/>
    </location>
</feature>
<keyword evidence="4" id="KW-0808">Transferase</keyword>
<name>A0A1Y6IW95_9VIBR</name>
<reference evidence="3 6" key="2">
    <citation type="submission" date="2023-11" db="EMBL/GenBank/DDBJ databases">
        <title>Plant-associative lifestyle of Vibrio porteresiae and its evolutionary dynamics.</title>
        <authorList>
            <person name="Rameshkumar N."/>
            <person name="Kirti K."/>
        </authorList>
    </citation>
    <scope>NUCLEOTIDE SEQUENCE [LARGE SCALE GENOMIC DNA]</scope>
    <source>
        <strain evidence="3 6">MSSRF38</strain>
    </source>
</reference>
<organism evidence="4 5">
    <name type="scientific">Vibrio mangrovi</name>
    <dbReference type="NCBI Taxonomy" id="474394"/>
    <lineage>
        <taxon>Bacteria</taxon>
        <taxon>Pseudomonadati</taxon>
        <taxon>Pseudomonadota</taxon>
        <taxon>Gammaproteobacteria</taxon>
        <taxon>Vibrionales</taxon>
        <taxon>Vibrionaceae</taxon>
        <taxon>Vibrio</taxon>
    </lineage>
</organism>
<dbReference type="RefSeq" id="WP_087481928.1">
    <property type="nucleotide sequence ID" value="NZ_AP024883.1"/>
</dbReference>
<sequence>MTDKQNSVTPTSEEKQKPTSSSSESSTAASKTEVKSSSVKSEKKTPASGARLSKIAIVLTLLIGGGVTVYVQQTMQAYQEQISQLRQQLKQSVGQVETRVSQLSQETDEKTATVINQVDTNLNQQQNSIESLQRALADIKGRRPNDWLLAESDYLVKLAGRKLFLEHDVLTATHLMESADERIAALNDPSLVPLRQAMANDMTALKSLPLIDKDGLVLRLTSLEQLIDKLPLANAILPDAPEEKKPEVSEDISHWQDNLLTSLKDFSEQFITFRTRDGNVIPLLSPEQDFYLRENLKAKIETAIRAVYDEQQEIYTTALSTASQWSAAFLNPDNNDVKQFNQATQTLSQNEITINYPVKLESQHLLTDIIHERLRKEVSGLMKEGE</sequence>
<evidence type="ECO:0000313" key="4">
    <source>
        <dbReference type="EMBL" id="SMS01898.1"/>
    </source>
</evidence>
<gene>
    <name evidence="4" type="primary">hemX</name>
    <name evidence="3" type="ORF">SBX37_06790</name>
    <name evidence="4" type="ORF">VIM7927_03207</name>
</gene>
<dbReference type="InterPro" id="IPR007470">
    <property type="entry name" value="HemX"/>
</dbReference>
<dbReference type="PANTHER" id="PTHR38043">
    <property type="entry name" value="PROTEIN HEMX"/>
    <property type="match status" value="1"/>
</dbReference>
<dbReference type="EMBL" id="JAWRCO010000001">
    <property type="protein sequence ID" value="MDW6002569.1"/>
    <property type="molecule type" value="Genomic_DNA"/>
</dbReference>
<keyword evidence="6" id="KW-1185">Reference proteome</keyword>